<organism evidence="9 10">
    <name type="scientific">[Myrmecia] bisecta</name>
    <dbReference type="NCBI Taxonomy" id="41462"/>
    <lineage>
        <taxon>Eukaryota</taxon>
        <taxon>Viridiplantae</taxon>
        <taxon>Chlorophyta</taxon>
        <taxon>core chlorophytes</taxon>
        <taxon>Trebouxiophyceae</taxon>
        <taxon>Trebouxiales</taxon>
        <taxon>Trebouxiaceae</taxon>
        <taxon>Myrmecia</taxon>
    </lineage>
</organism>
<dbReference type="EMBL" id="JALJOR010000003">
    <property type="protein sequence ID" value="KAK9819694.1"/>
    <property type="molecule type" value="Genomic_DNA"/>
</dbReference>
<dbReference type="GO" id="GO:0008270">
    <property type="term" value="F:zinc ion binding"/>
    <property type="evidence" value="ECO:0007669"/>
    <property type="project" value="UniProtKB-KW"/>
</dbReference>
<dbReference type="SUPFAM" id="SSF57667">
    <property type="entry name" value="beta-beta-alpha zinc fingers"/>
    <property type="match status" value="2"/>
</dbReference>
<proteinExistence type="predicted"/>
<dbReference type="Pfam" id="PF08790">
    <property type="entry name" value="zf-LYAR"/>
    <property type="match status" value="1"/>
</dbReference>
<evidence type="ECO:0000256" key="5">
    <source>
        <dbReference type="ARBA" id="ARBA00022833"/>
    </source>
</evidence>
<evidence type="ECO:0000256" key="2">
    <source>
        <dbReference type="ARBA" id="ARBA00022723"/>
    </source>
</evidence>
<keyword evidence="2" id="KW-0479">Metal-binding</keyword>
<evidence type="ECO:0000313" key="10">
    <source>
        <dbReference type="Proteomes" id="UP001489004"/>
    </source>
</evidence>
<dbReference type="InterPro" id="IPR036236">
    <property type="entry name" value="Znf_C2H2_sf"/>
</dbReference>
<dbReference type="GO" id="GO:0006364">
    <property type="term" value="P:rRNA processing"/>
    <property type="evidence" value="ECO:0007669"/>
    <property type="project" value="TreeGrafter"/>
</dbReference>
<protein>
    <recommendedName>
        <fullName evidence="8">Zinc finger C2H2 LYAR-type domain-containing protein</fullName>
    </recommendedName>
</protein>
<sequence length="88" mass="9750">MVVFNCDSCGDVVKKPKIFNHMQSCAAWSFTCIDCSRTFDQQSVQGHTSCVTEHDNKAALEMQCLQCVLYEQGNADGPCKRRQTPATG</sequence>
<comment type="caution">
    <text evidence="9">The sequence shown here is derived from an EMBL/GenBank/DDBJ whole genome shotgun (WGS) entry which is preliminary data.</text>
</comment>
<keyword evidence="4 7" id="KW-0863">Zinc-finger</keyword>
<keyword evidence="6" id="KW-0539">Nucleus</keyword>
<dbReference type="GO" id="GO:0003677">
    <property type="term" value="F:DNA binding"/>
    <property type="evidence" value="ECO:0007669"/>
    <property type="project" value="InterPro"/>
</dbReference>
<dbReference type="Proteomes" id="UP001489004">
    <property type="component" value="Unassembled WGS sequence"/>
</dbReference>
<evidence type="ECO:0000256" key="7">
    <source>
        <dbReference type="PROSITE-ProRule" id="PRU01145"/>
    </source>
</evidence>
<evidence type="ECO:0000256" key="6">
    <source>
        <dbReference type="ARBA" id="ARBA00023242"/>
    </source>
</evidence>
<accession>A0AAW1QE76</accession>
<evidence type="ECO:0000313" key="9">
    <source>
        <dbReference type="EMBL" id="KAK9819694.1"/>
    </source>
</evidence>
<evidence type="ECO:0000256" key="3">
    <source>
        <dbReference type="ARBA" id="ARBA00022737"/>
    </source>
</evidence>
<evidence type="ECO:0000256" key="4">
    <source>
        <dbReference type="ARBA" id="ARBA00022771"/>
    </source>
</evidence>
<evidence type="ECO:0000259" key="8">
    <source>
        <dbReference type="Pfam" id="PF08790"/>
    </source>
</evidence>
<dbReference type="AlphaFoldDB" id="A0AAW1QE76"/>
<dbReference type="Gene3D" id="3.30.1490.490">
    <property type="match status" value="1"/>
</dbReference>
<dbReference type="InterPro" id="IPR039999">
    <property type="entry name" value="LYAR"/>
</dbReference>
<keyword evidence="10" id="KW-1185">Reference proteome</keyword>
<dbReference type="GO" id="GO:0005730">
    <property type="term" value="C:nucleolus"/>
    <property type="evidence" value="ECO:0007669"/>
    <property type="project" value="TreeGrafter"/>
</dbReference>
<feature type="domain" description="Zinc finger C2H2 LYAR-type" evidence="8">
    <location>
        <begin position="30"/>
        <end position="54"/>
    </location>
</feature>
<keyword evidence="5" id="KW-0862">Zinc</keyword>
<comment type="subcellular location">
    <subcellularLocation>
        <location evidence="1">Nucleus</location>
    </subcellularLocation>
</comment>
<dbReference type="PANTHER" id="PTHR13100">
    <property type="entry name" value="CELL GROWTH-REGULATING NUCLEOLAR PROTEIN LYAR"/>
    <property type="match status" value="1"/>
</dbReference>
<name>A0AAW1QE76_9CHLO</name>
<dbReference type="FunFam" id="3.30.1490.490:FF:000001">
    <property type="entry name" value="cell growth-regulating nucleolar protein-like"/>
    <property type="match status" value="1"/>
</dbReference>
<gene>
    <name evidence="9" type="ORF">WJX72_001298</name>
</gene>
<dbReference type="PANTHER" id="PTHR13100:SF10">
    <property type="entry name" value="CELL GROWTH-REGULATING NUCLEOLAR PROTEIN"/>
    <property type="match status" value="1"/>
</dbReference>
<dbReference type="GO" id="GO:0000122">
    <property type="term" value="P:negative regulation of transcription by RNA polymerase II"/>
    <property type="evidence" value="ECO:0007669"/>
    <property type="project" value="TreeGrafter"/>
</dbReference>
<reference evidence="9 10" key="1">
    <citation type="journal article" date="2024" name="Nat. Commun.">
        <title>Phylogenomics reveals the evolutionary origins of lichenization in chlorophyte algae.</title>
        <authorList>
            <person name="Puginier C."/>
            <person name="Libourel C."/>
            <person name="Otte J."/>
            <person name="Skaloud P."/>
            <person name="Haon M."/>
            <person name="Grisel S."/>
            <person name="Petersen M."/>
            <person name="Berrin J.G."/>
            <person name="Delaux P.M."/>
            <person name="Dal Grande F."/>
            <person name="Keller J."/>
        </authorList>
    </citation>
    <scope>NUCLEOTIDE SEQUENCE [LARGE SCALE GENOMIC DNA]</scope>
    <source>
        <strain evidence="9 10">SAG 2043</strain>
    </source>
</reference>
<keyword evidence="3" id="KW-0677">Repeat</keyword>
<evidence type="ECO:0000256" key="1">
    <source>
        <dbReference type="ARBA" id="ARBA00004123"/>
    </source>
</evidence>
<dbReference type="InterPro" id="IPR014898">
    <property type="entry name" value="Znf_C2H2_LYAR"/>
</dbReference>
<dbReference type="PROSITE" id="PS51804">
    <property type="entry name" value="ZF_C2HC_LYAR"/>
    <property type="match status" value="2"/>
</dbReference>